<proteinExistence type="predicted"/>
<dbReference type="PROSITE" id="PS51469">
    <property type="entry name" value="SUN"/>
    <property type="match status" value="1"/>
</dbReference>
<organism evidence="7 8">
    <name type="scientific">Lentinula boryana</name>
    <dbReference type="NCBI Taxonomy" id="40481"/>
    <lineage>
        <taxon>Eukaryota</taxon>
        <taxon>Fungi</taxon>
        <taxon>Dikarya</taxon>
        <taxon>Basidiomycota</taxon>
        <taxon>Agaricomycotina</taxon>
        <taxon>Agaricomycetes</taxon>
        <taxon>Agaricomycetidae</taxon>
        <taxon>Agaricales</taxon>
        <taxon>Marasmiineae</taxon>
        <taxon>Omphalotaceae</taxon>
        <taxon>Lentinula</taxon>
    </lineage>
</organism>
<dbReference type="InterPro" id="IPR012919">
    <property type="entry name" value="SUN_dom"/>
</dbReference>
<dbReference type="EMBL" id="MU790542">
    <property type="protein sequence ID" value="KAJ3999248.1"/>
    <property type="molecule type" value="Genomic_DNA"/>
</dbReference>
<evidence type="ECO:0000313" key="8">
    <source>
        <dbReference type="Proteomes" id="UP001163828"/>
    </source>
</evidence>
<evidence type="ECO:0000256" key="2">
    <source>
        <dbReference type="ARBA" id="ARBA00022692"/>
    </source>
</evidence>
<dbReference type="Gene3D" id="2.60.120.260">
    <property type="entry name" value="Galactose-binding domain-like"/>
    <property type="match status" value="1"/>
</dbReference>
<reference evidence="7" key="1">
    <citation type="submission" date="2022-08" db="EMBL/GenBank/DDBJ databases">
        <authorList>
            <consortium name="DOE Joint Genome Institute"/>
            <person name="Min B."/>
            <person name="Riley R."/>
            <person name="Sierra-Patev S."/>
            <person name="Naranjo-Ortiz M."/>
            <person name="Looney B."/>
            <person name="Konkel Z."/>
            <person name="Slot J.C."/>
            <person name="Sakamoto Y."/>
            <person name="Steenwyk J.L."/>
            <person name="Rokas A."/>
            <person name="Carro J."/>
            <person name="Camarero S."/>
            <person name="Ferreira P."/>
            <person name="Molpeceres G."/>
            <person name="Ruiz-Duenas F.J."/>
            <person name="Serrano A."/>
            <person name="Henrissat B."/>
            <person name="Drula E."/>
            <person name="Hughes K.W."/>
            <person name="Mata J.L."/>
            <person name="Ishikawa N.K."/>
            <person name="Vargas-Isla R."/>
            <person name="Ushijima S."/>
            <person name="Smith C.A."/>
            <person name="Ahrendt S."/>
            <person name="Andreopoulos W."/>
            <person name="He G."/>
            <person name="Labutti K."/>
            <person name="Lipzen A."/>
            <person name="Ng V."/>
            <person name="Sandor L."/>
            <person name="Barry K."/>
            <person name="Martinez A.T."/>
            <person name="Xiao Y."/>
            <person name="Gibbons J.G."/>
            <person name="Terashima K."/>
            <person name="Hibbett D.S."/>
            <person name="Grigoriev I.V."/>
        </authorList>
    </citation>
    <scope>NUCLEOTIDE SEQUENCE</scope>
    <source>
        <strain evidence="7">TFB10827</strain>
    </source>
</reference>
<evidence type="ECO:0000256" key="1">
    <source>
        <dbReference type="ARBA" id="ARBA00004370"/>
    </source>
</evidence>
<evidence type="ECO:0000256" key="4">
    <source>
        <dbReference type="ARBA" id="ARBA00023136"/>
    </source>
</evidence>
<comment type="subcellular location">
    <subcellularLocation>
        <location evidence="1">Membrane</location>
    </subcellularLocation>
</comment>
<evidence type="ECO:0000313" key="7">
    <source>
        <dbReference type="EMBL" id="KAJ3999248.1"/>
    </source>
</evidence>
<keyword evidence="3 5" id="KW-1133">Transmembrane helix</keyword>
<evidence type="ECO:0000259" key="6">
    <source>
        <dbReference type="PROSITE" id="PS51469"/>
    </source>
</evidence>
<dbReference type="Proteomes" id="UP001163828">
    <property type="component" value="Unassembled WGS sequence"/>
</dbReference>
<keyword evidence="2 5" id="KW-0812">Transmembrane</keyword>
<name>A0ABQ8QLC9_9AGAR</name>
<dbReference type="PANTHER" id="PTHR12911">
    <property type="entry name" value="SAD1/UNC-84-LIKE PROTEIN-RELATED"/>
    <property type="match status" value="1"/>
</dbReference>
<keyword evidence="4 5" id="KW-0472">Membrane</keyword>
<gene>
    <name evidence="7" type="ORF">F5050DRAFT_1861353</name>
</gene>
<keyword evidence="8" id="KW-1185">Reference proteome</keyword>
<feature type="transmembrane region" description="Helical" evidence="5">
    <location>
        <begin position="70"/>
        <end position="91"/>
    </location>
</feature>
<evidence type="ECO:0000256" key="5">
    <source>
        <dbReference type="SAM" id="Phobius"/>
    </source>
</evidence>
<dbReference type="InterPro" id="IPR045119">
    <property type="entry name" value="SUN1-5"/>
</dbReference>
<protein>
    <recommendedName>
        <fullName evidence="6">SUN domain-containing protein</fullName>
    </recommendedName>
</protein>
<dbReference type="PANTHER" id="PTHR12911:SF8">
    <property type="entry name" value="KLAROID PROTEIN-RELATED"/>
    <property type="match status" value="1"/>
</dbReference>
<feature type="domain" description="SUN" evidence="6">
    <location>
        <begin position="191"/>
        <end position="383"/>
    </location>
</feature>
<evidence type="ECO:0000256" key="3">
    <source>
        <dbReference type="ARBA" id="ARBA00022989"/>
    </source>
</evidence>
<sequence length="383" mass="42732">MNSDCFTLSTSSILDFNQLSTENTLLSANTARMRAFRFPSPTTQIPSQSNHTIGKVVREEEIIERRARDGLLRCSVVLIWAAVSSICSFLWTILKAVGGTLLVGFTLAVIRSYVSPHLQFLPHSLAQIPFSTTQFLSVVQRTFLTNTSMDVIENRATPALDVLFSSQPIVPTEILSSPFPTISDIARFSNGASIIPALTTSTARSSTPSFLHKLHTLWHGVDMSQIESNPPLIILEDSSTDCWEFQGRQGHVTISFPDTSVLKSVLFNFPDQKLVTADRLHQAPRELHLWALTPLEQLNMTSEDLLESWQRFVTVEELVDSSFFNSSVAFFRVAQLTYNPLNGQQDIPLNYTVPTSTIVLEIRDNWGDDSTCLYGIQVYGHST</sequence>
<accession>A0ABQ8QLC9</accession>
<comment type="caution">
    <text evidence="7">The sequence shown here is derived from an EMBL/GenBank/DDBJ whole genome shotgun (WGS) entry which is preliminary data.</text>
</comment>